<proteinExistence type="predicted"/>
<accession>A0A131Z0U2</accession>
<dbReference type="Pfam" id="PF16757">
    <property type="entry name" value="Fucosidase_C"/>
    <property type="match status" value="1"/>
</dbReference>
<sequence length="94" mass="10237">MRWPKNEHLYLESLEMSPGGRITMLGLPAHRPLAWIPARSLGGGGSKGAFKKGTVVRFSKLTIDKLPTPWAWVLKVIGAFKASKPSNLPSAKAE</sequence>
<dbReference type="InterPro" id="IPR031919">
    <property type="entry name" value="Fucosidase_C"/>
</dbReference>
<dbReference type="EMBL" id="GEDV01004187">
    <property type="protein sequence ID" value="JAP84370.1"/>
    <property type="molecule type" value="Transcribed_RNA"/>
</dbReference>
<evidence type="ECO:0000259" key="1">
    <source>
        <dbReference type="Pfam" id="PF16757"/>
    </source>
</evidence>
<feature type="domain" description="Alpha-L-fucosidase C-terminal" evidence="1">
    <location>
        <begin position="1"/>
        <end position="76"/>
    </location>
</feature>
<reference evidence="2" key="1">
    <citation type="journal article" date="2016" name="Ticks Tick Borne Dis.">
        <title>De novo assembly and annotation of the salivary gland transcriptome of Rhipicephalus appendiculatus male and female ticks during blood feeding.</title>
        <authorList>
            <person name="de Castro M.H."/>
            <person name="de Klerk D."/>
            <person name="Pienaar R."/>
            <person name="Latif A.A."/>
            <person name="Rees D.J."/>
            <person name="Mans B.J."/>
        </authorList>
    </citation>
    <scope>NUCLEOTIDE SEQUENCE</scope>
    <source>
        <tissue evidence="2">Salivary glands</tissue>
    </source>
</reference>
<protein>
    <submittedName>
        <fullName evidence="2">Alpha-L-fucosidase</fullName>
    </submittedName>
</protein>
<name>A0A131Z0U2_RHIAP</name>
<evidence type="ECO:0000313" key="2">
    <source>
        <dbReference type="EMBL" id="JAP84370.1"/>
    </source>
</evidence>
<organism evidence="2">
    <name type="scientific">Rhipicephalus appendiculatus</name>
    <name type="common">Brown ear tick</name>
    <dbReference type="NCBI Taxonomy" id="34631"/>
    <lineage>
        <taxon>Eukaryota</taxon>
        <taxon>Metazoa</taxon>
        <taxon>Ecdysozoa</taxon>
        <taxon>Arthropoda</taxon>
        <taxon>Chelicerata</taxon>
        <taxon>Arachnida</taxon>
        <taxon>Acari</taxon>
        <taxon>Parasitiformes</taxon>
        <taxon>Ixodida</taxon>
        <taxon>Ixodoidea</taxon>
        <taxon>Ixodidae</taxon>
        <taxon>Rhipicephalinae</taxon>
        <taxon>Rhipicephalus</taxon>
        <taxon>Rhipicephalus</taxon>
    </lineage>
</organism>
<dbReference type="AlphaFoldDB" id="A0A131Z0U2"/>